<gene>
    <name evidence="3" type="primary">RTase_0</name>
</gene>
<dbReference type="PROSITE" id="PS50878">
    <property type="entry name" value="RT_POL"/>
    <property type="match status" value="1"/>
</dbReference>
<dbReference type="CDD" id="cd01650">
    <property type="entry name" value="RT_nLTR_like"/>
    <property type="match status" value="1"/>
</dbReference>
<dbReference type="SUPFAM" id="SSF53098">
    <property type="entry name" value="Ribonuclease H-like"/>
    <property type="match status" value="1"/>
</dbReference>
<dbReference type="InterPro" id="IPR036397">
    <property type="entry name" value="RNaseH_sf"/>
</dbReference>
<evidence type="ECO:0000259" key="1">
    <source>
        <dbReference type="PROSITE" id="PS50878"/>
    </source>
</evidence>
<dbReference type="InterPro" id="IPR000477">
    <property type="entry name" value="RT_dom"/>
</dbReference>
<reference evidence="3" key="1">
    <citation type="submission" date="2017-10" db="EMBL/GenBank/DDBJ databases">
        <title>Transcriptome Assembly of Sugarcane Aphid Adults.</title>
        <authorList>
            <person name="Scully E.D."/>
            <person name="Palmer N.A."/>
            <person name="Geib S.M."/>
            <person name="Sarath G."/>
            <person name="Sattler S.E."/>
        </authorList>
    </citation>
    <scope>NUCLEOTIDE SEQUENCE</scope>
    <source>
        <tissue evidence="3">Whole body</tissue>
    </source>
</reference>
<dbReference type="AlphaFoldDB" id="A0A2H8TH66"/>
<dbReference type="PANTHER" id="PTHR36688:SF2">
    <property type="entry name" value="ENDONUCLEASE_EXONUCLEASE_PHOSPHATASE DOMAIN-CONTAINING PROTEIN"/>
    <property type="match status" value="1"/>
</dbReference>
<dbReference type="SUPFAM" id="SSF56219">
    <property type="entry name" value="DNase I-like"/>
    <property type="match status" value="1"/>
</dbReference>
<dbReference type="GO" id="GO:0003676">
    <property type="term" value="F:nucleic acid binding"/>
    <property type="evidence" value="ECO:0007669"/>
    <property type="project" value="InterPro"/>
</dbReference>
<keyword evidence="3" id="KW-0695">RNA-directed DNA polymerase</keyword>
<dbReference type="PANTHER" id="PTHR36688">
    <property type="entry name" value="ENDO/EXONUCLEASE/PHOSPHATASE DOMAIN-CONTAINING PROTEIN"/>
    <property type="match status" value="1"/>
</dbReference>
<dbReference type="Pfam" id="PF00075">
    <property type="entry name" value="RNase_H"/>
    <property type="match status" value="1"/>
</dbReference>
<dbReference type="GO" id="GO:0003964">
    <property type="term" value="F:RNA-directed DNA polymerase activity"/>
    <property type="evidence" value="ECO:0007669"/>
    <property type="project" value="UniProtKB-KW"/>
</dbReference>
<dbReference type="SUPFAM" id="SSF56672">
    <property type="entry name" value="DNA/RNA polymerases"/>
    <property type="match status" value="1"/>
</dbReference>
<feature type="domain" description="Reverse transcriptase" evidence="1">
    <location>
        <begin position="484"/>
        <end position="741"/>
    </location>
</feature>
<evidence type="ECO:0000313" key="3">
    <source>
        <dbReference type="EMBL" id="MBW13381.1"/>
    </source>
</evidence>
<dbReference type="PROSITE" id="PS50879">
    <property type="entry name" value="RNASE_H_1"/>
    <property type="match status" value="1"/>
</dbReference>
<dbReference type="InterPro" id="IPR043502">
    <property type="entry name" value="DNA/RNA_pol_sf"/>
</dbReference>
<dbReference type="Gene3D" id="3.60.10.10">
    <property type="entry name" value="Endonuclease/exonuclease/phosphatase"/>
    <property type="match status" value="1"/>
</dbReference>
<dbReference type="GO" id="GO:0004523">
    <property type="term" value="F:RNA-DNA hybrid ribonuclease activity"/>
    <property type="evidence" value="ECO:0007669"/>
    <property type="project" value="InterPro"/>
</dbReference>
<dbReference type="InterPro" id="IPR005135">
    <property type="entry name" value="Endo/exonuclease/phosphatase"/>
</dbReference>
<keyword evidence="3" id="KW-0808">Transferase</keyword>
<dbReference type="GO" id="GO:0042575">
    <property type="term" value="C:DNA polymerase complex"/>
    <property type="evidence" value="ECO:0007669"/>
    <property type="project" value="UniProtKB-ARBA"/>
</dbReference>
<keyword evidence="3" id="KW-0548">Nucleotidyltransferase</keyword>
<proteinExistence type="predicted"/>
<dbReference type="InterPro" id="IPR036691">
    <property type="entry name" value="Endo/exonu/phosph_ase_sf"/>
</dbReference>
<organism evidence="3">
    <name type="scientific">Melanaphis sacchari</name>
    <dbReference type="NCBI Taxonomy" id="742174"/>
    <lineage>
        <taxon>Eukaryota</taxon>
        <taxon>Metazoa</taxon>
        <taxon>Ecdysozoa</taxon>
        <taxon>Arthropoda</taxon>
        <taxon>Hexapoda</taxon>
        <taxon>Insecta</taxon>
        <taxon>Pterygota</taxon>
        <taxon>Neoptera</taxon>
        <taxon>Paraneoptera</taxon>
        <taxon>Hemiptera</taxon>
        <taxon>Sternorrhyncha</taxon>
        <taxon>Aphidomorpha</taxon>
        <taxon>Aphidoidea</taxon>
        <taxon>Aphididae</taxon>
        <taxon>Aphidini</taxon>
        <taxon>Melanaphis</taxon>
    </lineage>
</organism>
<dbReference type="InterPro" id="IPR052560">
    <property type="entry name" value="RdDP_mobile_element"/>
</dbReference>
<sequence>MTLFIQWNINGFYKRSVGINRIIHDLQPSILCLQETNLKNTHSANIKNYIGYFKNRTDALRASGGVATFIKDTIDSENIPIISDLEAIATLVKFQKPLCICNIYIPDSKTFTKQHLKNIIKQLPKPFVLLGDFNSRNTSWGCNHTDHRGHMVEEFLEEETLILLNNNEPTRHNISNGNLSAIDLTITCINSTTLFDWQVLTAYSDSDHWPIGIQYHNHLNENKCSTKWNLKNPNWDLFSEKIEFELNQNPLDLNSYSNQLEMDTIVRKFTDIIIEAANLSIGIKTYKNIKKSVPWWNKECQDAIKNYKKSLNRYKKTKSITDHIQLKKTRAIARFITKKNKTLSWQNFTSSIKHKIPPNIIWNKINSIRGNKFNSIPDTLLYNQVKITSSQNAAEAFANYFHKNNSDENYNSNFITLRNSSPDIPTSLVNQNNEHFNKPIDISELLAALQNCKSKSPGPDNIPYSFIKNLPLIGIKTILQIYNCIWSQGIFPNQWRHAYVVPIPKPNKSKFDIENYRPISLINTLSKLIEKIINKRLIWTLESSKLLTKEQCGFRRNHSTLDALTPLHTDICSAFRRNHHTITIALDITKAYDTVWKKRVLTILHSWKINGNLLNFIKNFLTDRTISVKVYDKISSPYTIENGLPQGSVLSVTLFLVAINDICNNLPKPTKFILFADDCSIYCSGSQIITTTLFLQQALDSLARWSSETGFSFSPTKTQCIIFNKKKKDPLPILNFMNIQLPFTNCVRILGLIFDHKLTWRPHLKKLKTECQSRIKTLKILGNNNWGADTNSLITIYKALILSAIDYGDIIYNSAKKNVLSTIDPIHNQGIRLAIGAFRTSPVDSILYYAGEAPLHLRRQNHILKYVTKIKNLSDHITNHILHNPLPPNLLPSRRTLFENFITISENLSFQAQTLNKIQPSHPPWLWSPIINTKLTDYCKQNTDNLIIRNQFLEIIHQQFPEHTQIYTDASKNTNGVGFSVITNQENYLFQLPSSTSIYTAETYAIYEALKIVLSSNPKNCSIIISDSLSALSSISNPYPKNELVQHIQKLISQINIPTSFMWVPSHVGIPGNEKADTIAYEATTSPSSTKINTLTSSETFNIIHHKLMEEWQTFWSNLPLSNKLRNVKLFIKKLKYPPNIKRREEVNITRAKIGHSHLTHAYLIRKEPVPVCDTCNETLTIEHIIINCTKHTEARKILKNPTTLYQALSEDNTDAINLFFHSINISHKL</sequence>
<dbReference type="InterPro" id="IPR012337">
    <property type="entry name" value="RNaseH-like_sf"/>
</dbReference>
<protein>
    <submittedName>
        <fullName evidence="3">Putative RNA-directed DNA polymerase from transposon BS</fullName>
    </submittedName>
</protein>
<dbReference type="InterPro" id="IPR002156">
    <property type="entry name" value="RNaseH_domain"/>
</dbReference>
<evidence type="ECO:0000259" key="2">
    <source>
        <dbReference type="PROSITE" id="PS50879"/>
    </source>
</evidence>
<name>A0A2H8TH66_9HEMI</name>
<dbReference type="Pfam" id="PF14529">
    <property type="entry name" value="Exo_endo_phos_2"/>
    <property type="match status" value="1"/>
</dbReference>
<feature type="domain" description="RNase H type-1" evidence="2">
    <location>
        <begin position="960"/>
        <end position="1085"/>
    </location>
</feature>
<dbReference type="EMBL" id="GFXV01001576">
    <property type="protein sequence ID" value="MBW13381.1"/>
    <property type="molecule type" value="Transcribed_RNA"/>
</dbReference>
<dbReference type="Pfam" id="PF00078">
    <property type="entry name" value="RVT_1"/>
    <property type="match status" value="1"/>
</dbReference>
<accession>A0A2H8TH66</accession>
<dbReference type="CDD" id="cd09276">
    <property type="entry name" value="Rnase_HI_RT_non_LTR"/>
    <property type="match status" value="1"/>
</dbReference>
<dbReference type="OrthoDB" id="6629845at2759"/>
<dbReference type="Gene3D" id="3.30.420.10">
    <property type="entry name" value="Ribonuclease H-like superfamily/Ribonuclease H"/>
    <property type="match status" value="1"/>
</dbReference>